<dbReference type="AlphaFoldDB" id="A0A157SPX9"/>
<evidence type="ECO:0000256" key="2">
    <source>
        <dbReference type="ARBA" id="ARBA00023125"/>
    </source>
</evidence>
<sequence>MPPSATPETDDTAPGKPAARHFKELVSFRMNMLASTWTRLAAESNERDFQLDAREWRIIGMLGTQAPMSLQGLAKEVNVDKSQASRSVSALIERGLLQRDSDASDGRGVQLSLTRQGLQLYRKVFPKAVKRNEELLSVLSPDERAVFDRALDLLTEHAQATLSRSREAGKRVARKNTA</sequence>
<dbReference type="InterPro" id="IPR036388">
    <property type="entry name" value="WH-like_DNA-bd_sf"/>
</dbReference>
<evidence type="ECO:0000313" key="5">
    <source>
        <dbReference type="EMBL" id="SAI72467.1"/>
    </source>
</evidence>
<dbReference type="GO" id="GO:0003677">
    <property type="term" value="F:DNA binding"/>
    <property type="evidence" value="ECO:0007669"/>
    <property type="project" value="UniProtKB-KW"/>
</dbReference>
<keyword evidence="6" id="KW-1185">Reference proteome</keyword>
<organism evidence="5 6">
    <name type="scientific">Bordetella ansorpii</name>
    <dbReference type="NCBI Taxonomy" id="288768"/>
    <lineage>
        <taxon>Bacteria</taxon>
        <taxon>Pseudomonadati</taxon>
        <taxon>Pseudomonadota</taxon>
        <taxon>Betaproteobacteria</taxon>
        <taxon>Burkholderiales</taxon>
        <taxon>Alcaligenaceae</taxon>
        <taxon>Bordetella</taxon>
    </lineage>
</organism>
<reference evidence="5 6" key="1">
    <citation type="submission" date="2016-04" db="EMBL/GenBank/DDBJ databases">
        <authorList>
            <consortium name="Pathogen Informatics"/>
        </authorList>
    </citation>
    <scope>NUCLEOTIDE SEQUENCE [LARGE SCALE GENOMIC DNA]</scope>
    <source>
        <strain evidence="5 6">H050680373</strain>
    </source>
</reference>
<dbReference type="InterPro" id="IPR000835">
    <property type="entry name" value="HTH_MarR-typ"/>
</dbReference>
<evidence type="ECO:0000259" key="4">
    <source>
        <dbReference type="PROSITE" id="PS50995"/>
    </source>
</evidence>
<dbReference type="InterPro" id="IPR052067">
    <property type="entry name" value="Metal_resp_HTH_trans_reg"/>
</dbReference>
<dbReference type="PROSITE" id="PS01117">
    <property type="entry name" value="HTH_MARR_1"/>
    <property type="match status" value="1"/>
</dbReference>
<feature type="domain" description="HTH marR-type" evidence="4">
    <location>
        <begin position="30"/>
        <end position="156"/>
    </location>
</feature>
<dbReference type="PROSITE" id="PS50995">
    <property type="entry name" value="HTH_MARR_2"/>
    <property type="match status" value="1"/>
</dbReference>
<proteinExistence type="predicted"/>
<dbReference type="PANTHER" id="PTHR35790:SF4">
    <property type="entry name" value="HTH-TYPE TRANSCRIPTIONAL REGULATOR PCHR"/>
    <property type="match status" value="1"/>
</dbReference>
<dbReference type="Pfam" id="PF12802">
    <property type="entry name" value="MarR_2"/>
    <property type="match status" value="1"/>
</dbReference>
<dbReference type="PANTHER" id="PTHR35790">
    <property type="entry name" value="HTH-TYPE TRANSCRIPTIONAL REGULATOR PCHR"/>
    <property type="match status" value="1"/>
</dbReference>
<keyword evidence="2" id="KW-0238">DNA-binding</keyword>
<dbReference type="EMBL" id="FKIF01000007">
    <property type="protein sequence ID" value="SAI72467.1"/>
    <property type="molecule type" value="Genomic_DNA"/>
</dbReference>
<dbReference type="InterPro" id="IPR036390">
    <property type="entry name" value="WH_DNA-bd_sf"/>
</dbReference>
<keyword evidence="1" id="KW-0805">Transcription regulation</keyword>
<evidence type="ECO:0000313" key="6">
    <source>
        <dbReference type="Proteomes" id="UP000076848"/>
    </source>
</evidence>
<dbReference type="PRINTS" id="PR00598">
    <property type="entry name" value="HTHMARR"/>
</dbReference>
<name>A0A157SPX9_9BORD</name>
<dbReference type="SMART" id="SM00347">
    <property type="entry name" value="HTH_MARR"/>
    <property type="match status" value="1"/>
</dbReference>
<accession>A0A157SPX9</accession>
<dbReference type="Gene3D" id="1.10.10.10">
    <property type="entry name" value="Winged helix-like DNA-binding domain superfamily/Winged helix DNA-binding domain"/>
    <property type="match status" value="1"/>
</dbReference>
<dbReference type="InterPro" id="IPR023187">
    <property type="entry name" value="Tscrpt_reg_MarR-type_CS"/>
</dbReference>
<dbReference type="OrthoDB" id="8682420at2"/>
<evidence type="ECO:0000256" key="3">
    <source>
        <dbReference type="ARBA" id="ARBA00023163"/>
    </source>
</evidence>
<keyword evidence="3" id="KW-0804">Transcription</keyword>
<dbReference type="SUPFAM" id="SSF46785">
    <property type="entry name" value="Winged helix' DNA-binding domain"/>
    <property type="match status" value="1"/>
</dbReference>
<dbReference type="GO" id="GO:0003700">
    <property type="term" value="F:DNA-binding transcription factor activity"/>
    <property type="evidence" value="ECO:0007669"/>
    <property type="project" value="InterPro"/>
</dbReference>
<protein>
    <submittedName>
        <fullName evidence="5">MarR family transcriptional regulator</fullName>
    </submittedName>
</protein>
<dbReference type="RefSeq" id="WP_066131186.1">
    <property type="nucleotide sequence ID" value="NZ_FKIF01000007.1"/>
</dbReference>
<gene>
    <name evidence="5" type="primary">mexR</name>
    <name evidence="5" type="ORF">SAMEA3906486_04156</name>
</gene>
<dbReference type="STRING" id="288768.SAMEA3906486_04156"/>
<evidence type="ECO:0000256" key="1">
    <source>
        <dbReference type="ARBA" id="ARBA00023015"/>
    </source>
</evidence>
<dbReference type="Proteomes" id="UP000076848">
    <property type="component" value="Unassembled WGS sequence"/>
</dbReference>